<proteinExistence type="predicted"/>
<organism evidence="1 2">
    <name type="scientific">Sulfitobacter sediminilitoris</name>
    <dbReference type="NCBI Taxonomy" id="2698830"/>
    <lineage>
        <taxon>Bacteria</taxon>
        <taxon>Pseudomonadati</taxon>
        <taxon>Pseudomonadota</taxon>
        <taxon>Alphaproteobacteria</taxon>
        <taxon>Rhodobacterales</taxon>
        <taxon>Roseobacteraceae</taxon>
        <taxon>Sulfitobacter</taxon>
    </lineage>
</organism>
<sequence>MSDQLDVLASDVHAIEHVIGEELGAELTKPSAGITRLQRLDFIRQSLEDLALLSHLLSQDCTGAMSLDIASRLRLDATKHLLNASAPQHVQPLNRAAIGDVDLF</sequence>
<dbReference type="RefSeq" id="WP_164354352.1">
    <property type="nucleotide sequence ID" value="NZ_JAABNT010000008.1"/>
</dbReference>
<protein>
    <submittedName>
        <fullName evidence="1">Uncharacterized protein</fullName>
    </submittedName>
</protein>
<dbReference type="AlphaFoldDB" id="A0A6P0CG42"/>
<dbReference type="EMBL" id="JAABNT010000008">
    <property type="protein sequence ID" value="NEK23424.1"/>
    <property type="molecule type" value="Genomic_DNA"/>
</dbReference>
<comment type="caution">
    <text evidence="1">The sequence shown here is derived from an EMBL/GenBank/DDBJ whole genome shotgun (WGS) entry which is preliminary data.</text>
</comment>
<evidence type="ECO:0000313" key="1">
    <source>
        <dbReference type="EMBL" id="NEK23424.1"/>
    </source>
</evidence>
<dbReference type="Proteomes" id="UP000468591">
    <property type="component" value="Unassembled WGS sequence"/>
</dbReference>
<name>A0A6P0CG42_9RHOB</name>
<evidence type="ECO:0000313" key="2">
    <source>
        <dbReference type="Proteomes" id="UP000468591"/>
    </source>
</evidence>
<gene>
    <name evidence="1" type="ORF">GV827_13535</name>
</gene>
<keyword evidence="2" id="KW-1185">Reference proteome</keyword>
<reference evidence="1 2" key="1">
    <citation type="submission" date="2020-01" db="EMBL/GenBank/DDBJ databases">
        <title>Sulfitobacter sediminilitoris sp. nov., isolated from a tidal flat.</title>
        <authorList>
            <person name="Park S."/>
            <person name="Yoon J.-H."/>
        </authorList>
    </citation>
    <scope>NUCLEOTIDE SEQUENCE [LARGE SCALE GENOMIC DNA]</scope>
    <source>
        <strain evidence="1 2">JBTF-M27</strain>
    </source>
</reference>
<accession>A0A6P0CG42</accession>